<dbReference type="Gene3D" id="3.30.40.10">
    <property type="entry name" value="Zinc/RING finger domain, C3HC4 (zinc finger)"/>
    <property type="match status" value="1"/>
</dbReference>
<keyword evidence="6" id="KW-0472">Membrane</keyword>
<dbReference type="GO" id="GO:0005789">
    <property type="term" value="C:endoplasmic reticulum membrane"/>
    <property type="evidence" value="ECO:0007669"/>
    <property type="project" value="UniProtKB-SubCell"/>
</dbReference>
<keyword evidence="3 6" id="KW-0808">Transferase</keyword>
<dbReference type="InterPro" id="IPR013083">
    <property type="entry name" value="Znf_RING/FYVE/PHD"/>
</dbReference>
<comment type="subcellular location">
    <subcellularLocation>
        <location evidence="6">Endoplasmic reticulum membrane</location>
        <topology evidence="6">Single-pass type IV membrane protein</topology>
    </subcellularLocation>
</comment>
<comment type="catalytic activity">
    <reaction evidence="1 6">
        <text>S-ubiquitinyl-[E2 ubiquitin-conjugating enzyme]-L-cysteine + [acceptor protein]-L-lysine = [E2 ubiquitin-conjugating enzyme]-L-cysteine + N(6)-ubiquitinyl-[acceptor protein]-L-lysine.</text>
        <dbReference type="EC" id="2.3.2.27"/>
    </reaction>
</comment>
<proteinExistence type="predicted"/>
<name>A0AAN9SNT6_PSOTE</name>
<dbReference type="SUPFAM" id="SSF57850">
    <property type="entry name" value="RING/U-box"/>
    <property type="match status" value="1"/>
</dbReference>
<dbReference type="Proteomes" id="UP001386955">
    <property type="component" value="Unassembled WGS sequence"/>
</dbReference>
<reference evidence="8 9" key="1">
    <citation type="submission" date="2024-01" db="EMBL/GenBank/DDBJ databases">
        <title>The genomes of 5 underutilized Papilionoideae crops provide insights into root nodulation and disease resistanc.</title>
        <authorList>
            <person name="Jiang F."/>
        </authorList>
    </citation>
    <scope>NUCLEOTIDE SEQUENCE [LARGE SCALE GENOMIC DNA]</scope>
    <source>
        <strain evidence="8">DUOXIRENSHENG_FW03</strain>
        <tissue evidence="8">Leaves</tissue>
    </source>
</reference>
<dbReference type="InterPro" id="IPR045103">
    <property type="entry name" value="RNF5/RNF185-like"/>
</dbReference>
<dbReference type="PROSITE" id="PS50089">
    <property type="entry name" value="ZF_RING_2"/>
    <property type="match status" value="1"/>
</dbReference>
<organism evidence="8 9">
    <name type="scientific">Psophocarpus tetragonolobus</name>
    <name type="common">Winged bean</name>
    <name type="synonym">Dolichos tetragonolobus</name>
    <dbReference type="NCBI Taxonomy" id="3891"/>
    <lineage>
        <taxon>Eukaryota</taxon>
        <taxon>Viridiplantae</taxon>
        <taxon>Streptophyta</taxon>
        <taxon>Embryophyta</taxon>
        <taxon>Tracheophyta</taxon>
        <taxon>Spermatophyta</taxon>
        <taxon>Magnoliopsida</taxon>
        <taxon>eudicotyledons</taxon>
        <taxon>Gunneridae</taxon>
        <taxon>Pentapetalae</taxon>
        <taxon>rosids</taxon>
        <taxon>fabids</taxon>
        <taxon>Fabales</taxon>
        <taxon>Fabaceae</taxon>
        <taxon>Papilionoideae</taxon>
        <taxon>50 kb inversion clade</taxon>
        <taxon>NPAAA clade</taxon>
        <taxon>indigoferoid/millettioid clade</taxon>
        <taxon>Phaseoleae</taxon>
        <taxon>Psophocarpus</taxon>
    </lineage>
</organism>
<evidence type="ECO:0000256" key="3">
    <source>
        <dbReference type="ARBA" id="ARBA00022679"/>
    </source>
</evidence>
<comment type="caution">
    <text evidence="8">The sequence shown here is derived from an EMBL/GenBank/DDBJ whole genome shotgun (WGS) entry which is preliminary data.</text>
</comment>
<dbReference type="EMBL" id="JAYMYS010000003">
    <property type="protein sequence ID" value="KAK7401549.1"/>
    <property type="molecule type" value="Genomic_DNA"/>
</dbReference>
<dbReference type="PANTHER" id="PTHR12313">
    <property type="entry name" value="E3 UBIQUITIN-PROTEIN LIGASE RNF5-RELATED"/>
    <property type="match status" value="1"/>
</dbReference>
<evidence type="ECO:0000256" key="5">
    <source>
        <dbReference type="PROSITE-ProRule" id="PRU00175"/>
    </source>
</evidence>
<evidence type="ECO:0000313" key="8">
    <source>
        <dbReference type="EMBL" id="KAK7401549.1"/>
    </source>
</evidence>
<dbReference type="EC" id="2.3.2.27" evidence="6"/>
<keyword evidence="6" id="KW-0862">Zinc</keyword>
<keyword evidence="5 6" id="KW-0863">Zinc-finger</keyword>
<accession>A0AAN9SNT6</accession>
<keyword evidence="4 6" id="KW-0833">Ubl conjugation pathway</keyword>
<keyword evidence="6" id="KW-0479">Metal-binding</keyword>
<protein>
    <recommendedName>
        <fullName evidence="6">E3 ubiquitin-protein ligase RMA</fullName>
        <ecNumber evidence="6">2.3.2.27</ecNumber>
    </recommendedName>
    <alternativeName>
        <fullName evidence="6">Protein RING membrane-anchor</fullName>
    </alternativeName>
    <alternativeName>
        <fullName evidence="6">RING-type E3 ubiquitin transferase RMA</fullName>
    </alternativeName>
</protein>
<comment type="domain">
    <text evidence="6">The RING-type zinc finger domain is responsible for E3 ligase activity.</text>
</comment>
<keyword evidence="6" id="KW-0812">Transmembrane</keyword>
<dbReference type="AlphaFoldDB" id="A0AAN9SNT6"/>
<dbReference type="SMART" id="SM00184">
    <property type="entry name" value="RING"/>
    <property type="match status" value="1"/>
</dbReference>
<dbReference type="Pfam" id="PF14634">
    <property type="entry name" value="zf-RING_5"/>
    <property type="match status" value="1"/>
</dbReference>
<dbReference type="GO" id="GO:0006511">
    <property type="term" value="P:ubiquitin-dependent protein catabolic process"/>
    <property type="evidence" value="ECO:0007669"/>
    <property type="project" value="UniProtKB-UniRule"/>
</dbReference>
<evidence type="ECO:0000256" key="4">
    <source>
        <dbReference type="ARBA" id="ARBA00022786"/>
    </source>
</evidence>
<gene>
    <name evidence="8" type="ORF">VNO78_13116</name>
</gene>
<keyword evidence="6" id="KW-0256">Endoplasmic reticulum</keyword>
<comment type="function">
    <text evidence="6">E3 ubiquitin-protein ligase.</text>
</comment>
<comment type="pathway">
    <text evidence="2 6">Protein modification; protein ubiquitination.</text>
</comment>
<keyword evidence="9" id="KW-1185">Reference proteome</keyword>
<dbReference type="InterPro" id="IPR001841">
    <property type="entry name" value="Znf_RING"/>
</dbReference>
<evidence type="ECO:0000313" key="9">
    <source>
        <dbReference type="Proteomes" id="UP001386955"/>
    </source>
</evidence>
<feature type="domain" description="RING-type" evidence="7">
    <location>
        <begin position="140"/>
        <end position="181"/>
    </location>
</feature>
<evidence type="ECO:0000256" key="1">
    <source>
        <dbReference type="ARBA" id="ARBA00000900"/>
    </source>
</evidence>
<dbReference type="GO" id="GO:0008270">
    <property type="term" value="F:zinc ion binding"/>
    <property type="evidence" value="ECO:0007669"/>
    <property type="project" value="UniProtKB-KW"/>
</dbReference>
<keyword evidence="6" id="KW-1133">Transmembrane helix</keyword>
<dbReference type="GO" id="GO:0061630">
    <property type="term" value="F:ubiquitin protein ligase activity"/>
    <property type="evidence" value="ECO:0007669"/>
    <property type="project" value="UniProtKB-UniRule"/>
</dbReference>
<feature type="transmembrane region" description="Helical" evidence="6">
    <location>
        <begin position="20"/>
        <end position="37"/>
    </location>
</feature>
<evidence type="ECO:0000256" key="6">
    <source>
        <dbReference type="RuleBase" id="RU369090"/>
    </source>
</evidence>
<evidence type="ECO:0000259" key="7">
    <source>
        <dbReference type="PROSITE" id="PS50089"/>
    </source>
</evidence>
<sequence>MVTLNSMLPYARTKCGSGGAVVYVLGIIHLLTFAMELDLNQEHLGQIEGRIRCLEAVVFRERQRQRRQPSHTPIRITNNTGELITVSDVEHEERALREVVGDDVGVGRMGNKRKASYLVAKALGVEANEGEGCSANLFHCNICFDKARDPVLTCCGHLFCWPCFHKLSYAYSNAKECPVCKGEVTDEGIIPIYGNDSVESSGRLELDETGFRVPARPRAQRNQSTRQRFRH</sequence>
<evidence type="ECO:0000256" key="2">
    <source>
        <dbReference type="ARBA" id="ARBA00004906"/>
    </source>
</evidence>